<organism evidence="2 3">
    <name type="scientific">Rhizocola hellebori</name>
    <dbReference type="NCBI Taxonomy" id="1392758"/>
    <lineage>
        <taxon>Bacteria</taxon>
        <taxon>Bacillati</taxon>
        <taxon>Actinomycetota</taxon>
        <taxon>Actinomycetes</taxon>
        <taxon>Micromonosporales</taxon>
        <taxon>Micromonosporaceae</taxon>
        <taxon>Rhizocola</taxon>
    </lineage>
</organism>
<evidence type="ECO:0000256" key="1">
    <source>
        <dbReference type="SAM" id="MobiDB-lite"/>
    </source>
</evidence>
<dbReference type="EMBL" id="BONY01000071">
    <property type="protein sequence ID" value="GIH09567.1"/>
    <property type="molecule type" value="Genomic_DNA"/>
</dbReference>
<dbReference type="Proteomes" id="UP000612899">
    <property type="component" value="Unassembled WGS sequence"/>
</dbReference>
<comment type="caution">
    <text evidence="2">The sequence shown here is derived from an EMBL/GenBank/DDBJ whole genome shotgun (WGS) entry which is preliminary data.</text>
</comment>
<reference evidence="2" key="1">
    <citation type="submission" date="2021-01" db="EMBL/GenBank/DDBJ databases">
        <title>Whole genome shotgun sequence of Rhizocola hellebori NBRC 109834.</title>
        <authorList>
            <person name="Komaki H."/>
            <person name="Tamura T."/>
        </authorList>
    </citation>
    <scope>NUCLEOTIDE SEQUENCE</scope>
    <source>
        <strain evidence="2">NBRC 109834</strain>
    </source>
</reference>
<evidence type="ECO:0008006" key="4">
    <source>
        <dbReference type="Google" id="ProtNLM"/>
    </source>
</evidence>
<gene>
    <name evidence="2" type="ORF">Rhe02_76340</name>
</gene>
<dbReference type="AlphaFoldDB" id="A0A8J3VKI1"/>
<dbReference type="InterPro" id="IPR036188">
    <property type="entry name" value="FAD/NAD-bd_sf"/>
</dbReference>
<evidence type="ECO:0000313" key="2">
    <source>
        <dbReference type="EMBL" id="GIH09567.1"/>
    </source>
</evidence>
<proteinExistence type="predicted"/>
<keyword evidence="3" id="KW-1185">Reference proteome</keyword>
<dbReference type="Gene3D" id="3.50.50.60">
    <property type="entry name" value="FAD/NAD(P)-binding domain"/>
    <property type="match status" value="1"/>
</dbReference>
<feature type="region of interest" description="Disordered" evidence="1">
    <location>
        <begin position="423"/>
        <end position="449"/>
    </location>
</feature>
<protein>
    <recommendedName>
        <fullName evidence="4">FAD-dependent oxidoreductase</fullName>
    </recommendedName>
</protein>
<name>A0A8J3VKI1_9ACTN</name>
<sequence>MTVFESENRWPTGNLDEDFFNWPRPRTPQATQPHAFMAPVRNVLRAEAPDVYAAMLRLGAREYHEFDWFGTHPPIRPGDEDLVTTRTRRVLLETALYEAVSGQAGVELRRGDTVDGLEFDLTGAIPRVTGVRCGAEVHDADLVLDIAGRRSPVGTWLGQAGCRPPVVENHNIGIAYFSRWYKLSPDAPRVPGRVSDVSVTPFAIGLVFPGDNDIFGVTLAISVNDPTRTALRDTTIFDALAAIFPGPGAWLGLGAKGIGDVHIMAGLDNRWTALVDEHGPVVTGLLGVGDSITHTNPTLGQGVALTLLAAQRVASTVGAMQDQADFAVDYHEWAMRRLKPWFDHQVKVDRGDEAFLSGGPEMLAGRAFDAATRAQFALNPCALDDPVVMRAKAQVRHLVLAPEVAFGTEEVRAHVARWLEAHPKFPSMPDGPSRDDWTAITGEPAQSVR</sequence>
<dbReference type="SUPFAM" id="SSF51905">
    <property type="entry name" value="FAD/NAD(P)-binding domain"/>
    <property type="match status" value="1"/>
</dbReference>
<evidence type="ECO:0000313" key="3">
    <source>
        <dbReference type="Proteomes" id="UP000612899"/>
    </source>
</evidence>
<accession>A0A8J3VKI1</accession>